<dbReference type="InterPro" id="IPR004843">
    <property type="entry name" value="Calcineurin-like_PHP"/>
</dbReference>
<evidence type="ECO:0000256" key="1">
    <source>
        <dbReference type="ARBA" id="ARBA00022723"/>
    </source>
</evidence>
<proteinExistence type="predicted"/>
<feature type="domain" description="Calcineurin-like phosphoesterase" evidence="5">
    <location>
        <begin position="242"/>
        <end position="407"/>
    </location>
</feature>
<evidence type="ECO:0000313" key="6">
    <source>
        <dbReference type="EMBL" id="PRY01006.1"/>
    </source>
</evidence>
<protein>
    <submittedName>
        <fullName evidence="6">Calcineurin-like phosphoesterase family protein</fullName>
    </submittedName>
</protein>
<dbReference type="Proteomes" id="UP000237846">
    <property type="component" value="Unassembled WGS sequence"/>
</dbReference>
<evidence type="ECO:0000256" key="2">
    <source>
        <dbReference type="ARBA" id="ARBA00022801"/>
    </source>
</evidence>
<feature type="compositionally biased region" description="Acidic residues" evidence="3">
    <location>
        <begin position="518"/>
        <end position="527"/>
    </location>
</feature>
<dbReference type="PANTHER" id="PTHR31302:SF31">
    <property type="entry name" value="PHOSPHODIESTERASE YAEI"/>
    <property type="match status" value="1"/>
</dbReference>
<dbReference type="PANTHER" id="PTHR31302">
    <property type="entry name" value="TRANSMEMBRANE PROTEIN WITH METALLOPHOSPHOESTERASE DOMAIN-RELATED"/>
    <property type="match status" value="1"/>
</dbReference>
<sequence length="536" mass="56262">MIEIIRGARDRVPRRWWVRARVGAKILTIVLVGLVGGWLGLLLGSTTTTPIGPADVNLSLNVNGQGDTVLHVPPLGTLSLDTHTGPISLDVTIDEINPEAAQSLLNEPSYFTTLADRIADDAVAGIVQLLARGFAVATLGAGLAGLIVFRDWRRAGIAAGTALGTLIATGGLAAATFNPASISEPRFSGLLAGAPSLIGSAEDIVDRFDHYSQQLARLVGNVSQLYQVAADLPVYQAEEDTIRVLHVSDIHLNPAAWDVIASLVEQFQIDVVVDSGDLTDHGSEPEDQFADGISDIPVPYIWVRGNHDSANTQEAVAEQDNAIVLDDDTAEVAGLTFYGAGDPRFTPDQQTRNSLPDNAELLALGRQQAVRIAAADPPVDVAIAHDPAQGVGYSGHVPLVLAGHGHNRWTEMLPTGTFLFVQGSTGGAGLRGLDSETGDPTPYQASVLYFDAETRRLQAWDDITLGGYGLNSAQIERHLETDPDRAITPEPVPTPSPSPSPSASEPSPSPSGSAAAEADTENTDPADEPAGAATGE</sequence>
<dbReference type="CDD" id="cd00838">
    <property type="entry name" value="MPP_superfamily"/>
    <property type="match status" value="1"/>
</dbReference>
<reference evidence="6 7" key="1">
    <citation type="submission" date="2018-03" db="EMBL/GenBank/DDBJ databases">
        <title>Genomic Encyclopedia of Archaeal and Bacterial Type Strains, Phase II (KMG-II): from individual species to whole genera.</title>
        <authorList>
            <person name="Goeker M."/>
        </authorList>
    </citation>
    <scope>NUCLEOTIDE SEQUENCE [LARGE SCALE GENOMIC DNA]</scope>
    <source>
        <strain evidence="6 7">DSM 45601</strain>
    </source>
</reference>
<dbReference type="GO" id="GO:0016020">
    <property type="term" value="C:membrane"/>
    <property type="evidence" value="ECO:0007669"/>
    <property type="project" value="GOC"/>
</dbReference>
<dbReference type="InterPro" id="IPR051158">
    <property type="entry name" value="Metallophosphoesterase_sf"/>
</dbReference>
<dbReference type="InterPro" id="IPR029052">
    <property type="entry name" value="Metallo-depent_PP-like"/>
</dbReference>
<keyword evidence="2" id="KW-0378">Hydrolase</keyword>
<dbReference type="Gene3D" id="3.60.21.10">
    <property type="match status" value="1"/>
</dbReference>
<keyword evidence="7" id="KW-1185">Reference proteome</keyword>
<evidence type="ECO:0000256" key="3">
    <source>
        <dbReference type="SAM" id="MobiDB-lite"/>
    </source>
</evidence>
<organism evidence="6 7">
    <name type="scientific">Allonocardiopsis opalescens</name>
    <dbReference type="NCBI Taxonomy" id="1144618"/>
    <lineage>
        <taxon>Bacteria</taxon>
        <taxon>Bacillati</taxon>
        <taxon>Actinomycetota</taxon>
        <taxon>Actinomycetes</taxon>
        <taxon>Streptosporangiales</taxon>
        <taxon>Allonocardiopsis</taxon>
    </lineage>
</organism>
<feature type="region of interest" description="Disordered" evidence="3">
    <location>
        <begin position="483"/>
        <end position="536"/>
    </location>
</feature>
<feature type="transmembrane region" description="Helical" evidence="4">
    <location>
        <begin position="129"/>
        <end position="149"/>
    </location>
</feature>
<keyword evidence="4" id="KW-1133">Transmembrane helix</keyword>
<feature type="transmembrane region" description="Helical" evidence="4">
    <location>
        <begin position="21"/>
        <end position="43"/>
    </location>
</feature>
<dbReference type="SUPFAM" id="SSF56300">
    <property type="entry name" value="Metallo-dependent phosphatases"/>
    <property type="match status" value="1"/>
</dbReference>
<feature type="compositionally biased region" description="Low complexity" evidence="3">
    <location>
        <begin position="501"/>
        <end position="517"/>
    </location>
</feature>
<dbReference type="GO" id="GO:0008758">
    <property type="term" value="F:UDP-2,3-diacylglucosamine hydrolase activity"/>
    <property type="evidence" value="ECO:0007669"/>
    <property type="project" value="TreeGrafter"/>
</dbReference>
<accession>A0A2T0QAR3</accession>
<keyword evidence="4" id="KW-0812">Transmembrane</keyword>
<dbReference type="EMBL" id="PVZC01000002">
    <property type="protein sequence ID" value="PRY01006.1"/>
    <property type="molecule type" value="Genomic_DNA"/>
</dbReference>
<dbReference type="GO" id="GO:0046872">
    <property type="term" value="F:metal ion binding"/>
    <property type="evidence" value="ECO:0007669"/>
    <property type="project" value="UniProtKB-KW"/>
</dbReference>
<gene>
    <name evidence="6" type="ORF">CLV72_102642</name>
</gene>
<keyword evidence="1" id="KW-0479">Metal-binding</keyword>
<feature type="transmembrane region" description="Helical" evidence="4">
    <location>
        <begin position="156"/>
        <end position="177"/>
    </location>
</feature>
<name>A0A2T0QAR3_9ACTN</name>
<comment type="caution">
    <text evidence="6">The sequence shown here is derived from an EMBL/GenBank/DDBJ whole genome shotgun (WGS) entry which is preliminary data.</text>
</comment>
<dbReference type="AlphaFoldDB" id="A0A2T0QAR3"/>
<evidence type="ECO:0000259" key="5">
    <source>
        <dbReference type="Pfam" id="PF00149"/>
    </source>
</evidence>
<evidence type="ECO:0000313" key="7">
    <source>
        <dbReference type="Proteomes" id="UP000237846"/>
    </source>
</evidence>
<dbReference type="GO" id="GO:0009245">
    <property type="term" value="P:lipid A biosynthetic process"/>
    <property type="evidence" value="ECO:0007669"/>
    <property type="project" value="TreeGrafter"/>
</dbReference>
<feature type="compositionally biased region" description="Pro residues" evidence="3">
    <location>
        <begin position="490"/>
        <end position="500"/>
    </location>
</feature>
<evidence type="ECO:0000256" key="4">
    <source>
        <dbReference type="SAM" id="Phobius"/>
    </source>
</evidence>
<dbReference type="Pfam" id="PF00149">
    <property type="entry name" value="Metallophos"/>
    <property type="match status" value="1"/>
</dbReference>
<keyword evidence="4" id="KW-0472">Membrane</keyword>